<dbReference type="InterPro" id="IPR036890">
    <property type="entry name" value="HATPase_C_sf"/>
</dbReference>
<dbReference type="SUPFAM" id="SSF47384">
    <property type="entry name" value="Homodimeric domain of signal transducing histidine kinase"/>
    <property type="match status" value="1"/>
</dbReference>
<keyword evidence="11 15" id="KW-1133">Transmembrane helix</keyword>
<evidence type="ECO:0000259" key="16">
    <source>
        <dbReference type="PROSITE" id="PS50109"/>
    </source>
</evidence>
<feature type="transmembrane region" description="Helical" evidence="15">
    <location>
        <begin position="159"/>
        <end position="177"/>
    </location>
</feature>
<dbReference type="PROSITE" id="PS50109">
    <property type="entry name" value="HIS_KIN"/>
    <property type="match status" value="1"/>
</dbReference>
<feature type="transmembrane region" description="Helical" evidence="15">
    <location>
        <begin position="31"/>
        <end position="52"/>
    </location>
</feature>
<dbReference type="Pfam" id="PF02518">
    <property type="entry name" value="HATPase_c"/>
    <property type="match status" value="1"/>
</dbReference>
<evidence type="ECO:0000256" key="1">
    <source>
        <dbReference type="ARBA" id="ARBA00000085"/>
    </source>
</evidence>
<evidence type="ECO:0000313" key="18">
    <source>
        <dbReference type="Proteomes" id="UP001596250"/>
    </source>
</evidence>
<evidence type="ECO:0000256" key="10">
    <source>
        <dbReference type="ARBA" id="ARBA00022840"/>
    </source>
</evidence>
<dbReference type="GO" id="GO:0005524">
    <property type="term" value="F:ATP binding"/>
    <property type="evidence" value="ECO:0007669"/>
    <property type="project" value="UniProtKB-KW"/>
</dbReference>
<evidence type="ECO:0000256" key="8">
    <source>
        <dbReference type="ARBA" id="ARBA00022741"/>
    </source>
</evidence>
<keyword evidence="7 15" id="KW-0812">Transmembrane</keyword>
<feature type="region of interest" description="Disordered" evidence="14">
    <location>
        <begin position="411"/>
        <end position="430"/>
    </location>
</feature>
<dbReference type="Gene3D" id="3.30.565.10">
    <property type="entry name" value="Histidine kinase-like ATPase, C-terminal domain"/>
    <property type="match status" value="1"/>
</dbReference>
<keyword evidence="10 17" id="KW-0067">ATP-binding</keyword>
<evidence type="ECO:0000313" key="17">
    <source>
        <dbReference type="EMBL" id="MFC5986619.1"/>
    </source>
</evidence>
<feature type="domain" description="Histidine kinase" evidence="16">
    <location>
        <begin position="205"/>
        <end position="410"/>
    </location>
</feature>
<dbReference type="EMBL" id="JBHSQV010000122">
    <property type="protein sequence ID" value="MFC5986619.1"/>
    <property type="molecule type" value="Genomic_DNA"/>
</dbReference>
<dbReference type="InterPro" id="IPR003594">
    <property type="entry name" value="HATPase_dom"/>
</dbReference>
<feature type="transmembrane region" description="Helical" evidence="15">
    <location>
        <begin position="5"/>
        <end position="25"/>
    </location>
</feature>
<evidence type="ECO:0000256" key="6">
    <source>
        <dbReference type="ARBA" id="ARBA00022679"/>
    </source>
</evidence>
<keyword evidence="12" id="KW-0902">Two-component regulatory system</keyword>
<dbReference type="SUPFAM" id="SSF55874">
    <property type="entry name" value="ATPase domain of HSP90 chaperone/DNA topoisomerase II/histidine kinase"/>
    <property type="match status" value="1"/>
</dbReference>
<keyword evidence="9" id="KW-0418">Kinase</keyword>
<dbReference type="PANTHER" id="PTHR43065">
    <property type="entry name" value="SENSOR HISTIDINE KINASE"/>
    <property type="match status" value="1"/>
</dbReference>
<dbReference type="InterPro" id="IPR003661">
    <property type="entry name" value="HisK_dim/P_dom"/>
</dbReference>
<dbReference type="Proteomes" id="UP001596250">
    <property type="component" value="Unassembled WGS sequence"/>
</dbReference>
<comment type="caution">
    <text evidence="17">The sequence shown here is derived from an EMBL/GenBank/DDBJ whole genome shotgun (WGS) entry which is preliminary data.</text>
</comment>
<dbReference type="InterPro" id="IPR011620">
    <property type="entry name" value="Sig_transdc_His_kinase_LytS_TM"/>
</dbReference>
<keyword evidence="4" id="KW-1003">Cell membrane</keyword>
<evidence type="ECO:0000256" key="15">
    <source>
        <dbReference type="SAM" id="Phobius"/>
    </source>
</evidence>
<dbReference type="EC" id="2.7.13.3" evidence="3"/>
<keyword evidence="18" id="KW-1185">Reference proteome</keyword>
<sequence>MNNLFLNILLIHVGIYVFYAFNLNQKKGKPWIVALLCGFSVIICMTFPFSIFPGYIYDFRIIPLVLSFLYGSIPAGCTVTFILFIYRYMIGGDGFISSLIVYSIVALLAIWSIKHFASMSTLKKYIFGTSFALASSITSSIVSLVQLGNAATPEMVEFFIYYCLLNGLAMWMSIYVIEMMRENIRMRAELQRTEKLQVMGELAASIAHEIRNPMTVAKGFAQLLQQRSKDDTTLRYTGMVMEELDRAETILSDYLSYAKPKMECVQIIDIKQQLNHVINMMGPYAEAEGTTIQCHMEDGLYIVGDERKLCQVLVNMIKNATEATDGNGRIIINSYPFEGNAVIDIIDNGIGMSIDQIQRLGHPFVSNKEKGTGLGMMVCFRIIQAFQGKIEVKSEEGRGTAFSIKIPLAPENAGSDRSIQADRTIVKQSS</sequence>
<evidence type="ECO:0000256" key="2">
    <source>
        <dbReference type="ARBA" id="ARBA00004651"/>
    </source>
</evidence>
<keyword evidence="13 15" id="KW-0472">Membrane</keyword>
<feature type="transmembrane region" description="Helical" evidence="15">
    <location>
        <begin position="125"/>
        <end position="147"/>
    </location>
</feature>
<dbReference type="InterPro" id="IPR005467">
    <property type="entry name" value="His_kinase_dom"/>
</dbReference>
<gene>
    <name evidence="17" type="ORF">ACFPXP_09335</name>
</gene>
<evidence type="ECO:0000256" key="11">
    <source>
        <dbReference type="ARBA" id="ARBA00022989"/>
    </source>
</evidence>
<accession>A0ABW1INN1</accession>
<comment type="catalytic activity">
    <reaction evidence="1">
        <text>ATP + protein L-histidine = ADP + protein N-phospho-L-histidine.</text>
        <dbReference type="EC" id="2.7.13.3"/>
    </reaction>
</comment>
<organism evidence="17 18">
    <name type="scientific">Marinicrinis lubricantis</name>
    <dbReference type="NCBI Taxonomy" id="2086470"/>
    <lineage>
        <taxon>Bacteria</taxon>
        <taxon>Bacillati</taxon>
        <taxon>Bacillota</taxon>
        <taxon>Bacilli</taxon>
        <taxon>Bacillales</taxon>
        <taxon>Paenibacillaceae</taxon>
    </lineage>
</organism>
<dbReference type="SMART" id="SM00388">
    <property type="entry name" value="HisKA"/>
    <property type="match status" value="1"/>
</dbReference>
<dbReference type="InterPro" id="IPR004358">
    <property type="entry name" value="Sig_transdc_His_kin-like_C"/>
</dbReference>
<dbReference type="PRINTS" id="PR00344">
    <property type="entry name" value="BCTRLSENSOR"/>
</dbReference>
<comment type="subcellular location">
    <subcellularLocation>
        <location evidence="2">Cell membrane</location>
        <topology evidence="2">Multi-pass membrane protein</topology>
    </subcellularLocation>
</comment>
<dbReference type="PANTHER" id="PTHR43065:SF46">
    <property type="entry name" value="C4-DICARBOXYLATE TRANSPORT SENSOR PROTEIN DCTB"/>
    <property type="match status" value="1"/>
</dbReference>
<dbReference type="InterPro" id="IPR036097">
    <property type="entry name" value="HisK_dim/P_sf"/>
</dbReference>
<evidence type="ECO:0000256" key="14">
    <source>
        <dbReference type="SAM" id="MobiDB-lite"/>
    </source>
</evidence>
<proteinExistence type="predicted"/>
<evidence type="ECO:0000256" key="5">
    <source>
        <dbReference type="ARBA" id="ARBA00022553"/>
    </source>
</evidence>
<keyword evidence="5" id="KW-0597">Phosphoprotein</keyword>
<dbReference type="Pfam" id="PF00512">
    <property type="entry name" value="HisKA"/>
    <property type="match status" value="1"/>
</dbReference>
<evidence type="ECO:0000256" key="7">
    <source>
        <dbReference type="ARBA" id="ARBA00022692"/>
    </source>
</evidence>
<dbReference type="CDD" id="cd00082">
    <property type="entry name" value="HisKA"/>
    <property type="match status" value="1"/>
</dbReference>
<keyword evidence="8" id="KW-0547">Nucleotide-binding</keyword>
<name>A0ABW1INN1_9BACL</name>
<evidence type="ECO:0000256" key="12">
    <source>
        <dbReference type="ARBA" id="ARBA00023012"/>
    </source>
</evidence>
<evidence type="ECO:0000256" key="3">
    <source>
        <dbReference type="ARBA" id="ARBA00012438"/>
    </source>
</evidence>
<evidence type="ECO:0000256" key="13">
    <source>
        <dbReference type="ARBA" id="ARBA00023136"/>
    </source>
</evidence>
<evidence type="ECO:0000256" key="4">
    <source>
        <dbReference type="ARBA" id="ARBA00022475"/>
    </source>
</evidence>
<dbReference type="SMART" id="SM00387">
    <property type="entry name" value="HATPase_c"/>
    <property type="match status" value="1"/>
</dbReference>
<keyword evidence="6" id="KW-0808">Transferase</keyword>
<evidence type="ECO:0000256" key="9">
    <source>
        <dbReference type="ARBA" id="ARBA00022777"/>
    </source>
</evidence>
<dbReference type="Gene3D" id="1.10.287.130">
    <property type="match status" value="1"/>
</dbReference>
<feature type="transmembrane region" description="Helical" evidence="15">
    <location>
        <begin position="95"/>
        <end position="113"/>
    </location>
</feature>
<dbReference type="Pfam" id="PF07694">
    <property type="entry name" value="5TM-5TMR_LYT"/>
    <property type="match status" value="1"/>
</dbReference>
<feature type="transmembrane region" description="Helical" evidence="15">
    <location>
        <begin position="64"/>
        <end position="89"/>
    </location>
</feature>
<dbReference type="RefSeq" id="WP_379893941.1">
    <property type="nucleotide sequence ID" value="NZ_CBCSCT010000087.1"/>
</dbReference>
<protein>
    <recommendedName>
        <fullName evidence="3">histidine kinase</fullName>
        <ecNumber evidence="3">2.7.13.3</ecNumber>
    </recommendedName>
</protein>
<reference evidence="18" key="1">
    <citation type="journal article" date="2019" name="Int. J. Syst. Evol. Microbiol.">
        <title>The Global Catalogue of Microorganisms (GCM) 10K type strain sequencing project: providing services to taxonomists for standard genome sequencing and annotation.</title>
        <authorList>
            <consortium name="The Broad Institute Genomics Platform"/>
            <consortium name="The Broad Institute Genome Sequencing Center for Infectious Disease"/>
            <person name="Wu L."/>
            <person name="Ma J."/>
        </authorList>
    </citation>
    <scope>NUCLEOTIDE SEQUENCE [LARGE SCALE GENOMIC DNA]</scope>
    <source>
        <strain evidence="18">CCM 8749</strain>
    </source>
</reference>